<dbReference type="EMBL" id="CP163431">
    <property type="protein sequence ID" value="XDQ00452.1"/>
    <property type="molecule type" value="Genomic_DNA"/>
</dbReference>
<keyword evidence="2" id="KW-0503">Monooxygenase</keyword>
<protein>
    <submittedName>
        <fullName evidence="2">Antibiotic biosynthesis monooxygenase</fullName>
    </submittedName>
</protein>
<dbReference type="AlphaFoldDB" id="A0AB39M2C7"/>
<keyword evidence="2" id="KW-0560">Oxidoreductase</keyword>
<dbReference type="GO" id="GO:0004497">
    <property type="term" value="F:monooxygenase activity"/>
    <property type="evidence" value="ECO:0007669"/>
    <property type="project" value="UniProtKB-KW"/>
</dbReference>
<evidence type="ECO:0000313" key="2">
    <source>
        <dbReference type="EMBL" id="XDQ00452.1"/>
    </source>
</evidence>
<dbReference type="InterPro" id="IPR011008">
    <property type="entry name" value="Dimeric_a/b-barrel"/>
</dbReference>
<dbReference type="SUPFAM" id="SSF54909">
    <property type="entry name" value="Dimeric alpha+beta barrel"/>
    <property type="match status" value="1"/>
</dbReference>
<gene>
    <name evidence="2" type="ORF">AB5J58_09790</name>
</gene>
<dbReference type="Pfam" id="PF03992">
    <property type="entry name" value="ABM"/>
    <property type="match status" value="1"/>
</dbReference>
<accession>A0AB39M2C7</accession>
<organism evidence="2">
    <name type="scientific">Streptomyces sp. R08</name>
    <dbReference type="NCBI Taxonomy" id="3238624"/>
    <lineage>
        <taxon>Bacteria</taxon>
        <taxon>Bacillati</taxon>
        <taxon>Actinomycetota</taxon>
        <taxon>Actinomycetes</taxon>
        <taxon>Kitasatosporales</taxon>
        <taxon>Streptomycetaceae</taxon>
        <taxon>Streptomyces</taxon>
    </lineage>
</organism>
<feature type="domain" description="ABM" evidence="1">
    <location>
        <begin position="135"/>
        <end position="203"/>
    </location>
</feature>
<dbReference type="RefSeq" id="WP_369187206.1">
    <property type="nucleotide sequence ID" value="NZ_CP163431.1"/>
</dbReference>
<dbReference type="InterPro" id="IPR007138">
    <property type="entry name" value="ABM_dom"/>
</dbReference>
<evidence type="ECO:0000259" key="1">
    <source>
        <dbReference type="Pfam" id="PF03992"/>
    </source>
</evidence>
<reference evidence="2" key="1">
    <citation type="submission" date="2024-07" db="EMBL/GenBank/DDBJ databases">
        <authorList>
            <person name="Yu S.T."/>
        </authorList>
    </citation>
    <scope>NUCLEOTIDE SEQUENCE</scope>
    <source>
        <strain evidence="2">R08</strain>
    </source>
</reference>
<sequence length="240" mass="26620">MTGTSRTTRRTDSHPDLADPRVGAPFFSAWRVGAPLRQRRSVEAVAAAWERRPWPADDLLGYHVYTGHDASTLLHYSQWASEQAYEAFARTRRQERVDEIDTAVPDIERLGLTRYRHYRSRGPADRGGRTPGCIVIVDVEFEGPDSARQHAWVDAVFEALANEPAPHPGGISAHFHLSTDGTRVLNYAEWDSAQSHLDALSAPGDGIGSATALWERVQTWPGLKSTTVSRYDHALGLVPD</sequence>
<name>A0AB39M2C7_9ACTN</name>
<proteinExistence type="predicted"/>
<dbReference type="Gene3D" id="3.30.70.100">
    <property type="match status" value="2"/>
</dbReference>